<evidence type="ECO:0008006" key="4">
    <source>
        <dbReference type="Google" id="ProtNLM"/>
    </source>
</evidence>
<keyword evidence="1" id="KW-1133">Transmembrane helix</keyword>
<dbReference type="Proteomes" id="UP000192934">
    <property type="component" value="Chromosome I"/>
</dbReference>
<gene>
    <name evidence="2" type="ORF">SAMN06295910_1680</name>
</gene>
<keyword evidence="1" id="KW-0472">Membrane</keyword>
<sequence length="122" mass="13622">MAYSTLLDYATNTPSGDQWDMMLRKTFLITVLALALPLGAVADARPRERDQDAAYEARQQGRIMSLRTIESRIVPRMGGADYLGPELDAGSGRYRLKFMREGRVIWVDVDARTGQLIGRSGN</sequence>
<reference evidence="3" key="1">
    <citation type="submission" date="2017-04" db="EMBL/GenBank/DDBJ databases">
        <authorList>
            <person name="Varghese N."/>
            <person name="Submissions S."/>
        </authorList>
    </citation>
    <scope>NUCLEOTIDE SEQUENCE [LARGE SCALE GENOMIC DNA]</scope>
    <source>
        <strain evidence="3">Dd16</strain>
    </source>
</reference>
<name>A0A1X7GFU9_9SPHN</name>
<proteinExistence type="predicted"/>
<keyword evidence="1" id="KW-0812">Transmembrane</keyword>
<evidence type="ECO:0000313" key="3">
    <source>
        <dbReference type="Proteomes" id="UP000192934"/>
    </source>
</evidence>
<protein>
    <recommendedName>
        <fullName evidence="4">PepSY domain-containing protein</fullName>
    </recommendedName>
</protein>
<dbReference type="STRING" id="941907.SAMN06295910_1680"/>
<keyword evidence="3" id="KW-1185">Reference proteome</keyword>
<organism evidence="2 3">
    <name type="scientific">Allosphingosinicella indica</name>
    <dbReference type="NCBI Taxonomy" id="941907"/>
    <lineage>
        <taxon>Bacteria</taxon>
        <taxon>Pseudomonadati</taxon>
        <taxon>Pseudomonadota</taxon>
        <taxon>Alphaproteobacteria</taxon>
        <taxon>Sphingomonadales</taxon>
        <taxon>Sphingomonadaceae</taxon>
        <taxon>Allosphingosinicella</taxon>
    </lineage>
</organism>
<evidence type="ECO:0000256" key="1">
    <source>
        <dbReference type="SAM" id="Phobius"/>
    </source>
</evidence>
<dbReference type="EMBL" id="LT840185">
    <property type="protein sequence ID" value="SMF69059.1"/>
    <property type="molecule type" value="Genomic_DNA"/>
</dbReference>
<dbReference type="AlphaFoldDB" id="A0A1X7GFU9"/>
<accession>A0A1X7GFU9</accession>
<evidence type="ECO:0000313" key="2">
    <source>
        <dbReference type="EMBL" id="SMF69059.1"/>
    </source>
</evidence>
<feature type="transmembrane region" description="Helical" evidence="1">
    <location>
        <begin position="22"/>
        <end position="42"/>
    </location>
</feature>